<evidence type="ECO:0000256" key="1">
    <source>
        <dbReference type="SAM" id="Phobius"/>
    </source>
</evidence>
<dbReference type="Proteomes" id="UP000031473">
    <property type="component" value="Unassembled WGS sequence"/>
</dbReference>
<dbReference type="RefSeq" id="WP_039349735.1">
    <property type="nucleotide sequence ID" value="NZ_FOLA01000002.1"/>
</dbReference>
<keyword evidence="3" id="KW-1185">Reference proteome</keyword>
<proteinExistence type="predicted"/>
<organism evidence="2 3">
    <name type="scientific">Kaistella jeonii</name>
    <dbReference type="NCBI Taxonomy" id="266749"/>
    <lineage>
        <taxon>Bacteria</taxon>
        <taxon>Pseudomonadati</taxon>
        <taxon>Bacteroidota</taxon>
        <taxon>Flavobacteriia</taxon>
        <taxon>Flavobacteriales</taxon>
        <taxon>Weeksellaceae</taxon>
        <taxon>Chryseobacterium group</taxon>
        <taxon>Kaistella</taxon>
    </lineage>
</organism>
<comment type="caution">
    <text evidence="2">The sequence shown here is derived from an EMBL/GenBank/DDBJ whole genome shotgun (WGS) entry which is preliminary data.</text>
</comment>
<keyword evidence="1" id="KW-1133">Transmembrane helix</keyword>
<protein>
    <submittedName>
        <fullName evidence="2">Uncharacterized protein</fullName>
    </submittedName>
</protein>
<dbReference type="STRING" id="266749.SAMN05421876_102280"/>
<sequence length="69" mass="7788">MEITAELTGFMRSAVFLVKVNIFLGSFFRLPFPLFFAKALANAKKMSFTQAGLQISLLSKFANNKTIYF</sequence>
<dbReference type="AlphaFoldDB" id="A0A0C1D7W0"/>
<dbReference type="EMBL" id="JSYL01000002">
    <property type="protein sequence ID" value="KIA89975.1"/>
    <property type="molecule type" value="Genomic_DNA"/>
</dbReference>
<evidence type="ECO:0000313" key="3">
    <source>
        <dbReference type="Proteomes" id="UP000031473"/>
    </source>
</evidence>
<keyword evidence="1" id="KW-0812">Transmembrane</keyword>
<feature type="transmembrane region" description="Helical" evidence="1">
    <location>
        <begin position="16"/>
        <end position="37"/>
    </location>
</feature>
<gene>
    <name evidence="2" type="ORF">OA86_05070</name>
</gene>
<reference evidence="2 3" key="1">
    <citation type="submission" date="2014-10" db="EMBL/GenBank/DDBJ databases">
        <title>Kaistella jeonii genome.</title>
        <authorList>
            <person name="Clayton J.T."/>
            <person name="Newman J.D."/>
        </authorList>
    </citation>
    <scope>NUCLEOTIDE SEQUENCE [LARGE SCALE GENOMIC DNA]</scope>
    <source>
        <strain evidence="2 3">DSM 17048</strain>
    </source>
</reference>
<evidence type="ECO:0000313" key="2">
    <source>
        <dbReference type="EMBL" id="KIA89975.1"/>
    </source>
</evidence>
<name>A0A0C1D7W0_9FLAO</name>
<accession>A0A0C1D7W0</accession>
<keyword evidence="1" id="KW-0472">Membrane</keyword>